<dbReference type="InterPro" id="IPR052049">
    <property type="entry name" value="Electron_transfer_protein"/>
</dbReference>
<comment type="caution">
    <text evidence="8">The sequence shown here is derived from an EMBL/GenBank/DDBJ whole genome shotgun (WGS) entry which is preliminary data.</text>
</comment>
<feature type="transmembrane region" description="Helical" evidence="7">
    <location>
        <begin position="324"/>
        <end position="344"/>
    </location>
</feature>
<dbReference type="PANTHER" id="PTHR34856:SF2">
    <property type="entry name" value="PROTEIN NRFD"/>
    <property type="match status" value="1"/>
</dbReference>
<comment type="similarity">
    <text evidence="2">Belongs to the NrfD family.</text>
</comment>
<keyword evidence="6 7" id="KW-0472">Membrane</keyword>
<dbReference type="GO" id="GO:0005886">
    <property type="term" value="C:plasma membrane"/>
    <property type="evidence" value="ECO:0007669"/>
    <property type="project" value="UniProtKB-SubCell"/>
</dbReference>
<keyword evidence="5 7" id="KW-1133">Transmembrane helix</keyword>
<feature type="transmembrane region" description="Helical" evidence="7">
    <location>
        <begin position="81"/>
        <end position="99"/>
    </location>
</feature>
<dbReference type="InterPro" id="IPR005614">
    <property type="entry name" value="NrfD-like"/>
</dbReference>
<protein>
    <recommendedName>
        <fullName evidence="9">Polysulphide reductase NrfD</fullName>
    </recommendedName>
</protein>
<evidence type="ECO:0000256" key="7">
    <source>
        <dbReference type="SAM" id="Phobius"/>
    </source>
</evidence>
<sequence length="409" mass="46989">MSDRWFKGLIILAVFGLVVGSLGMYMRLVYGHLPMNYGSFVPWGLWVAFDLYFLGLTAGAFLITILTYVFRIKLLANLGPLAAFTVLVTLMCEFLIISLDLGHPWRTYRFLITPNPGSMLFWLVVFIVSMWIIYVPWLYFLLRGHLIDWGNDEQRPGHKFYRLLAGSKRVYTPQEEERDHRRSRFLSYLSLPIGVIFFGAHGALFAILLNRPIWNSAMLPLIFIMAALLSGGALITFLAYVYQPDEKLIHPLGHVVLLILLSFLFLEALQFFVGYQSKIPGIVTSLNLIAFGPYWWAFWIVHILLGSIIPAILLIWYPENSKMVATACFLIIITFLAVRLNYLIPDMAVYKLEGLQNTFFHQRLRPEYVPNVYEWLVSVWVISLGLLTFLLGTRWLPVIQAGKGEEEHV</sequence>
<feature type="transmembrane region" description="Helical" evidence="7">
    <location>
        <begin position="185"/>
        <end position="209"/>
    </location>
</feature>
<accession>A0A7C3UXJ0</accession>
<keyword evidence="3" id="KW-1003">Cell membrane</keyword>
<dbReference type="AlphaFoldDB" id="A0A7C3UXJ0"/>
<organism evidence="8">
    <name type="scientific">Desulfobacca acetoxidans</name>
    <dbReference type="NCBI Taxonomy" id="60893"/>
    <lineage>
        <taxon>Bacteria</taxon>
        <taxon>Pseudomonadati</taxon>
        <taxon>Thermodesulfobacteriota</taxon>
        <taxon>Desulfobaccia</taxon>
        <taxon>Desulfobaccales</taxon>
        <taxon>Desulfobaccaceae</taxon>
        <taxon>Desulfobacca</taxon>
    </lineage>
</organism>
<dbReference type="EMBL" id="DTMF01000160">
    <property type="protein sequence ID" value="HGF33996.1"/>
    <property type="molecule type" value="Genomic_DNA"/>
</dbReference>
<dbReference type="PANTHER" id="PTHR34856">
    <property type="entry name" value="PROTEIN NRFD"/>
    <property type="match status" value="1"/>
</dbReference>
<feature type="transmembrane region" description="Helical" evidence="7">
    <location>
        <begin position="254"/>
        <end position="275"/>
    </location>
</feature>
<evidence type="ECO:0000256" key="4">
    <source>
        <dbReference type="ARBA" id="ARBA00022692"/>
    </source>
</evidence>
<evidence type="ECO:0000256" key="6">
    <source>
        <dbReference type="ARBA" id="ARBA00023136"/>
    </source>
</evidence>
<evidence type="ECO:0000256" key="1">
    <source>
        <dbReference type="ARBA" id="ARBA00004651"/>
    </source>
</evidence>
<dbReference type="Gene3D" id="1.20.1630.10">
    <property type="entry name" value="Formate dehydrogenase/DMSO reductase domain"/>
    <property type="match status" value="1"/>
</dbReference>
<evidence type="ECO:0000313" key="8">
    <source>
        <dbReference type="EMBL" id="HGF33996.1"/>
    </source>
</evidence>
<evidence type="ECO:0000256" key="2">
    <source>
        <dbReference type="ARBA" id="ARBA00008929"/>
    </source>
</evidence>
<dbReference type="Pfam" id="PF03916">
    <property type="entry name" value="NrfD"/>
    <property type="match status" value="1"/>
</dbReference>
<gene>
    <name evidence="8" type="ORF">ENW96_06350</name>
</gene>
<evidence type="ECO:0008006" key="9">
    <source>
        <dbReference type="Google" id="ProtNLM"/>
    </source>
</evidence>
<feature type="transmembrane region" description="Helical" evidence="7">
    <location>
        <begin position="372"/>
        <end position="393"/>
    </location>
</feature>
<feature type="transmembrane region" description="Helical" evidence="7">
    <location>
        <begin position="221"/>
        <end position="242"/>
    </location>
</feature>
<name>A0A7C3UXJ0_9BACT</name>
<evidence type="ECO:0000256" key="5">
    <source>
        <dbReference type="ARBA" id="ARBA00022989"/>
    </source>
</evidence>
<comment type="subcellular location">
    <subcellularLocation>
        <location evidence="1">Cell membrane</location>
        <topology evidence="1">Multi-pass membrane protein</topology>
    </subcellularLocation>
</comment>
<evidence type="ECO:0000256" key="3">
    <source>
        <dbReference type="ARBA" id="ARBA00022475"/>
    </source>
</evidence>
<feature type="transmembrane region" description="Helical" evidence="7">
    <location>
        <begin position="119"/>
        <end position="142"/>
    </location>
</feature>
<proteinExistence type="inferred from homology"/>
<feature type="transmembrane region" description="Helical" evidence="7">
    <location>
        <begin position="295"/>
        <end position="317"/>
    </location>
</feature>
<reference evidence="8" key="1">
    <citation type="journal article" date="2020" name="mSystems">
        <title>Genome- and Community-Level Interaction Insights into Carbon Utilization and Element Cycling Functions of Hydrothermarchaeota in Hydrothermal Sediment.</title>
        <authorList>
            <person name="Zhou Z."/>
            <person name="Liu Y."/>
            <person name="Xu W."/>
            <person name="Pan J."/>
            <person name="Luo Z.H."/>
            <person name="Li M."/>
        </authorList>
    </citation>
    <scope>NUCLEOTIDE SEQUENCE [LARGE SCALE GENOMIC DNA]</scope>
    <source>
        <strain evidence="8">SpSt-897</strain>
    </source>
</reference>
<feature type="transmembrane region" description="Helical" evidence="7">
    <location>
        <begin position="46"/>
        <end position="69"/>
    </location>
</feature>
<keyword evidence="4 7" id="KW-0812">Transmembrane</keyword>
<feature type="transmembrane region" description="Helical" evidence="7">
    <location>
        <begin position="9"/>
        <end position="26"/>
    </location>
</feature>